<dbReference type="EMBL" id="JABCRI010000018">
    <property type="protein sequence ID" value="KAF8390091.1"/>
    <property type="molecule type" value="Genomic_DNA"/>
</dbReference>
<comment type="similarity">
    <text evidence="2 8">Belongs to the Aux/IAA family.</text>
</comment>
<comment type="function">
    <text evidence="8">Aux/IAA proteins are short-lived transcriptional factors that function as repressors of early auxin response genes at low auxin concentrations.</text>
</comment>
<dbReference type="Gene3D" id="3.10.20.90">
    <property type="entry name" value="Phosphatidylinositol 3-kinase Catalytic Subunit, Chain A, domain 1"/>
    <property type="match status" value="1"/>
</dbReference>
<feature type="domain" description="PB1" evidence="9">
    <location>
        <begin position="99"/>
        <end position="171"/>
    </location>
</feature>
<keyword evidence="7 8" id="KW-0927">Auxin signaling pathway</keyword>
<keyword evidence="5 8" id="KW-0804">Transcription</keyword>
<dbReference type="AlphaFoldDB" id="A0A835D4T4"/>
<evidence type="ECO:0000256" key="4">
    <source>
        <dbReference type="ARBA" id="ARBA00023015"/>
    </source>
</evidence>
<dbReference type="Pfam" id="PF02309">
    <property type="entry name" value="AUX_IAA"/>
    <property type="match status" value="1"/>
</dbReference>
<comment type="subunit">
    <text evidence="8">Homodimers and heterodimers.</text>
</comment>
<accession>A0A835D4T4</accession>
<evidence type="ECO:0000256" key="8">
    <source>
        <dbReference type="RuleBase" id="RU004549"/>
    </source>
</evidence>
<keyword evidence="4 8" id="KW-0805">Transcription regulation</keyword>
<dbReference type="InterPro" id="IPR003311">
    <property type="entry name" value="AUX_IAA"/>
</dbReference>
<keyword evidence="3 8" id="KW-0678">Repressor</keyword>
<gene>
    <name evidence="10" type="ORF">HHK36_024612</name>
</gene>
<evidence type="ECO:0000256" key="5">
    <source>
        <dbReference type="ARBA" id="ARBA00023163"/>
    </source>
</evidence>
<dbReference type="PANTHER" id="PTHR31734:SF114">
    <property type="entry name" value="AUXIN-RESPONSIVE PROTEIN IAA32"/>
    <property type="match status" value="1"/>
</dbReference>
<proteinExistence type="inferred from homology"/>
<dbReference type="Proteomes" id="UP000655225">
    <property type="component" value="Unassembled WGS sequence"/>
</dbReference>
<evidence type="ECO:0000256" key="1">
    <source>
        <dbReference type="ARBA" id="ARBA00004123"/>
    </source>
</evidence>
<dbReference type="PANTHER" id="PTHR31734">
    <property type="entry name" value="AUXIN-RESPONSIVE PROTEIN IAA17"/>
    <property type="match status" value="1"/>
</dbReference>
<organism evidence="10 11">
    <name type="scientific">Tetracentron sinense</name>
    <name type="common">Spur-leaf</name>
    <dbReference type="NCBI Taxonomy" id="13715"/>
    <lineage>
        <taxon>Eukaryota</taxon>
        <taxon>Viridiplantae</taxon>
        <taxon>Streptophyta</taxon>
        <taxon>Embryophyta</taxon>
        <taxon>Tracheophyta</taxon>
        <taxon>Spermatophyta</taxon>
        <taxon>Magnoliopsida</taxon>
        <taxon>Trochodendrales</taxon>
        <taxon>Trochodendraceae</taxon>
        <taxon>Tetracentron</taxon>
    </lineage>
</organism>
<dbReference type="InterPro" id="IPR033389">
    <property type="entry name" value="AUX/IAA_dom"/>
</dbReference>
<comment type="caution">
    <text evidence="10">The sequence shown here is derived from an EMBL/GenBank/DDBJ whole genome shotgun (WGS) entry which is preliminary data.</text>
</comment>
<name>A0A835D4T4_TETSI</name>
<evidence type="ECO:0000313" key="10">
    <source>
        <dbReference type="EMBL" id="KAF8390091.1"/>
    </source>
</evidence>
<evidence type="ECO:0000256" key="2">
    <source>
        <dbReference type="ARBA" id="ARBA00006728"/>
    </source>
</evidence>
<comment type="subcellular location">
    <subcellularLocation>
        <location evidence="1 8">Nucleus</location>
    </subcellularLocation>
</comment>
<evidence type="ECO:0000256" key="7">
    <source>
        <dbReference type="ARBA" id="ARBA00023294"/>
    </source>
</evidence>
<dbReference type="GO" id="GO:0009734">
    <property type="term" value="P:auxin-activated signaling pathway"/>
    <property type="evidence" value="ECO:0007669"/>
    <property type="project" value="UniProtKB-UniRule"/>
</dbReference>
<protein>
    <recommendedName>
        <fullName evidence="8">Auxin-responsive protein</fullName>
    </recommendedName>
</protein>
<dbReference type="OrthoDB" id="1900465at2759"/>
<keyword evidence="6 8" id="KW-0539">Nucleus</keyword>
<dbReference type="GO" id="GO:0005634">
    <property type="term" value="C:nucleus"/>
    <property type="evidence" value="ECO:0007669"/>
    <property type="project" value="UniProtKB-SubCell"/>
</dbReference>
<reference evidence="10 11" key="1">
    <citation type="submission" date="2020-04" db="EMBL/GenBank/DDBJ databases">
        <title>Plant Genome Project.</title>
        <authorList>
            <person name="Zhang R.-G."/>
        </authorList>
    </citation>
    <scope>NUCLEOTIDE SEQUENCE [LARGE SCALE GENOMIC DNA]</scope>
    <source>
        <strain evidence="10">YNK0</strain>
        <tissue evidence="10">Leaf</tissue>
    </source>
</reference>
<evidence type="ECO:0000256" key="3">
    <source>
        <dbReference type="ARBA" id="ARBA00022491"/>
    </source>
</evidence>
<dbReference type="InterPro" id="IPR053793">
    <property type="entry name" value="PB1-like"/>
</dbReference>
<dbReference type="OMA" id="DNWRTVG"/>
<dbReference type="GO" id="GO:0006355">
    <property type="term" value="P:regulation of DNA-templated transcription"/>
    <property type="evidence" value="ECO:0007669"/>
    <property type="project" value="InterPro"/>
</dbReference>
<dbReference type="PROSITE" id="PS51745">
    <property type="entry name" value="PB1"/>
    <property type="match status" value="1"/>
</dbReference>
<evidence type="ECO:0000259" key="9">
    <source>
        <dbReference type="PROSITE" id="PS51745"/>
    </source>
</evidence>
<keyword evidence="11" id="KW-1185">Reference proteome</keyword>
<evidence type="ECO:0000256" key="6">
    <source>
        <dbReference type="ARBA" id="ARBA00023242"/>
    </source>
</evidence>
<evidence type="ECO:0000313" key="11">
    <source>
        <dbReference type="Proteomes" id="UP000655225"/>
    </source>
</evidence>
<sequence>MDSNTEALDFPATPSPHHSFVYHQGNEDGIVIDLGLSLGTVQPESYHPSERFLSPVEYGHLLGWPQLHSYMKSSNRGHPMVVPEDCDDETEGVQSKQRWASIKVNMEGVIVGRKVCILDHAGYSSLALQLEDMFGKHCVSGLRLFQAESEFSLFYKDINENWRTVGNAPWK</sequence>